<reference evidence="1 2" key="1">
    <citation type="submission" date="2015-08" db="EMBL/GenBank/DDBJ databases">
        <authorList>
            <person name="Babu N.S."/>
            <person name="Beckwith C.J."/>
            <person name="Beseler K.G."/>
            <person name="Brison A."/>
            <person name="Carone J.V."/>
            <person name="Caskin T.P."/>
            <person name="Diamond M."/>
            <person name="Durham M.E."/>
            <person name="Foxe J.M."/>
            <person name="Go M."/>
            <person name="Henderson B.A."/>
            <person name="Jones I.B."/>
            <person name="McGettigan J.A."/>
            <person name="Micheletti S.J."/>
            <person name="Nasrallah M.E."/>
            <person name="Ortiz D."/>
            <person name="Piller C.R."/>
            <person name="Privatt S.R."/>
            <person name="Schneider S.L."/>
            <person name="Sharp S."/>
            <person name="Smith T.C."/>
            <person name="Stanton J.D."/>
            <person name="Ullery H.E."/>
            <person name="Wilson R.J."/>
            <person name="Serrano M.G."/>
            <person name="Buck G."/>
            <person name="Lee V."/>
            <person name="Wang Y."/>
            <person name="Carvalho R."/>
            <person name="Voegtly L."/>
            <person name="Shi R."/>
            <person name="Duckworth R."/>
            <person name="Johnson A."/>
            <person name="Loviza R."/>
            <person name="Walstead R."/>
            <person name="Shah Z."/>
            <person name="Kiflezghi M."/>
            <person name="Wade K."/>
            <person name="Ball S.L."/>
            <person name="Bradley K.W."/>
            <person name="Asai D.J."/>
            <person name="Bowman C.A."/>
            <person name="Russell D.A."/>
            <person name="Pope W.H."/>
            <person name="Jacobs-Sera D."/>
            <person name="Hendrix R.W."/>
            <person name="Hatfull G.F."/>
        </authorList>
    </citation>
    <scope>NUCLEOTIDE SEQUENCE [LARGE SCALE GENOMIC DNA]</scope>
</reference>
<sequence length="129" mass="15123">MGNLVKQSVLYYLVDQDRKNSEPIFRIDGRPTVPTEYDDVEINGMFYQVVSREISYISSPETGEITEEFILYVDPIPEFSEDQETNTEYAIHYRYYNPSSARRSHAPALVIKIKEVITTKDYDEDEEEH</sequence>
<dbReference type="Proteomes" id="UP000203261">
    <property type="component" value="Segment"/>
</dbReference>
<gene>
    <name evidence="1" type="ORF">SP15_267</name>
</gene>
<dbReference type="EMBL" id="KT624200">
    <property type="protein sequence ID" value="AMM45074.1"/>
    <property type="molecule type" value="Genomic_DNA"/>
</dbReference>
<protein>
    <submittedName>
        <fullName evidence="1">Uncharacterized protein</fullName>
    </submittedName>
</protein>
<proteinExistence type="predicted"/>
<dbReference type="RefSeq" id="YP_009302663.1">
    <property type="nucleotide sequence ID" value="NC_031245.1"/>
</dbReference>
<evidence type="ECO:0000313" key="2">
    <source>
        <dbReference type="Proteomes" id="UP000203261"/>
    </source>
</evidence>
<evidence type="ECO:0000313" key="1">
    <source>
        <dbReference type="EMBL" id="AMM45074.1"/>
    </source>
</evidence>
<dbReference type="GeneID" id="29125442"/>
<dbReference type="KEGG" id="vg:29125442"/>
<keyword evidence="2" id="KW-1185">Reference proteome</keyword>
<organism evidence="1 2">
    <name type="scientific">Bacillus phage SP-15</name>
    <dbReference type="NCBI Taxonomy" id="1792032"/>
    <lineage>
        <taxon>Viruses</taxon>
        <taxon>Duplodnaviria</taxon>
        <taxon>Heunggongvirae</taxon>
        <taxon>Uroviricota</taxon>
        <taxon>Caudoviricetes</taxon>
        <taxon>Thornevirus</taxon>
        <taxon>Thornevirus SP15</taxon>
    </lineage>
</organism>
<name>A0A127AXY6_9CAUD</name>
<accession>A0A127AXY6</accession>